<keyword evidence="4" id="KW-0472">Membrane</keyword>
<feature type="transmembrane region" description="Helical" evidence="4">
    <location>
        <begin position="122"/>
        <end position="144"/>
    </location>
</feature>
<keyword evidence="2" id="KW-0808">Transferase</keyword>
<organism evidence="6 7">
    <name type="scientific">Alkaliphilus serpentinus</name>
    <dbReference type="NCBI Taxonomy" id="1482731"/>
    <lineage>
        <taxon>Bacteria</taxon>
        <taxon>Bacillati</taxon>
        <taxon>Bacillota</taxon>
        <taxon>Clostridia</taxon>
        <taxon>Peptostreptococcales</taxon>
        <taxon>Natronincolaceae</taxon>
        <taxon>Alkaliphilus</taxon>
    </lineage>
</organism>
<feature type="transmembrane region" description="Helical" evidence="4">
    <location>
        <begin position="60"/>
        <end position="77"/>
    </location>
</feature>
<feature type="transmembrane region" description="Helical" evidence="4">
    <location>
        <begin position="190"/>
        <end position="210"/>
    </location>
</feature>
<dbReference type="InterPro" id="IPR032834">
    <property type="entry name" value="NatK-like_C"/>
</dbReference>
<dbReference type="CDD" id="cd16935">
    <property type="entry name" value="HATPase_AgrC-ComD-like"/>
    <property type="match status" value="1"/>
</dbReference>
<evidence type="ECO:0000256" key="2">
    <source>
        <dbReference type="ARBA" id="ARBA00022679"/>
    </source>
</evidence>
<dbReference type="AlphaFoldDB" id="A0A833HPB4"/>
<sequence length="442" mass="51369">MVLNIAMNFLTNLIDLLLLFVFFVYLFKEKPIFKKGMILIIILGLANTFVNQYLGLGSLLGFFIMVVITGWIFIVLFRKKPIFTYLILLVGLILIFIGELVAVNLIVFIFHISPEKLYHINIYRILAIILAKLGCLVLMLILLKSINIRKYQNGKLVYPLSLILIFNVIIIYMTFILYKNMRPNDNLDYVSILGMASGAVIFTWLVFMIMRKIMIQNQKELYWTMREKEYQNQRAYFGNLQDLITSLKAQRHDFNNYLSTVYGMIQLEKYTEAKKFIMSLVDNVSELNDILRANHPVISSLLNLKYQLAKKENINMVSTISLPEEMELDYIDLSIIIGNLLDNSIEACKKIQDGEKVIQIEMFNRDEYIVLNITNSKDSRNLYVKEDSLERYTTKADYDNHGFGLSNVKQVVEKYKGIITIEDLDHTFRVRITLPNKNDMAG</sequence>
<dbReference type="InterPro" id="IPR003594">
    <property type="entry name" value="HATPase_dom"/>
</dbReference>
<dbReference type="InterPro" id="IPR036890">
    <property type="entry name" value="HATPase_C_sf"/>
</dbReference>
<dbReference type="InterPro" id="IPR016120">
    <property type="entry name" value="Sig_transdc_His_kin_SpoOB"/>
</dbReference>
<dbReference type="Pfam" id="PF14501">
    <property type="entry name" value="HATPase_c_5"/>
    <property type="match status" value="1"/>
</dbReference>
<evidence type="ECO:0000313" key="6">
    <source>
        <dbReference type="EMBL" id="KAB3530565.1"/>
    </source>
</evidence>
<dbReference type="Gene3D" id="3.30.565.10">
    <property type="entry name" value="Histidine kinase-like ATPase, C-terminal domain"/>
    <property type="match status" value="1"/>
</dbReference>
<dbReference type="Pfam" id="PF14689">
    <property type="entry name" value="SPOB_a"/>
    <property type="match status" value="1"/>
</dbReference>
<proteinExistence type="predicted"/>
<dbReference type="InterPro" id="IPR039506">
    <property type="entry name" value="SPOB_a"/>
</dbReference>
<dbReference type="PANTHER" id="PTHR40448:SF1">
    <property type="entry name" value="TWO-COMPONENT SENSOR HISTIDINE KINASE"/>
    <property type="match status" value="1"/>
</dbReference>
<dbReference type="SUPFAM" id="SSF55890">
    <property type="entry name" value="Sporulation response regulatory protein Spo0B"/>
    <property type="match status" value="1"/>
</dbReference>
<keyword evidence="1" id="KW-0597">Phosphoprotein</keyword>
<dbReference type="GO" id="GO:0042802">
    <property type="term" value="F:identical protein binding"/>
    <property type="evidence" value="ECO:0007669"/>
    <property type="project" value="TreeGrafter"/>
</dbReference>
<name>A0A833HPB4_9FIRM</name>
<feature type="transmembrane region" description="Helical" evidence="4">
    <location>
        <begin position="6"/>
        <end position="27"/>
    </location>
</feature>
<reference evidence="6 7" key="1">
    <citation type="submission" date="2019-10" db="EMBL/GenBank/DDBJ databases">
        <title>Alkaliphilus serpentinus sp. nov. and Alkaliphilus pronyensis sp. nov., two novel anaerobic alkaliphilic species isolated from the serpentinized-hosted hydrothermal field of the Prony Bay (New Caledonia).</title>
        <authorList>
            <person name="Postec A."/>
        </authorList>
    </citation>
    <scope>NUCLEOTIDE SEQUENCE [LARGE SCALE GENOMIC DNA]</scope>
    <source>
        <strain evidence="6 7">LacT</strain>
    </source>
</reference>
<feature type="transmembrane region" description="Helical" evidence="4">
    <location>
        <begin position="36"/>
        <end position="54"/>
    </location>
</feature>
<evidence type="ECO:0000313" key="7">
    <source>
        <dbReference type="Proteomes" id="UP000465601"/>
    </source>
</evidence>
<dbReference type="Gene3D" id="1.10.287.130">
    <property type="match status" value="1"/>
</dbReference>
<dbReference type="GO" id="GO:0000155">
    <property type="term" value="F:phosphorelay sensor kinase activity"/>
    <property type="evidence" value="ECO:0007669"/>
    <property type="project" value="InterPro"/>
</dbReference>
<dbReference type="SMART" id="SM00387">
    <property type="entry name" value="HATPase_c"/>
    <property type="match status" value="1"/>
</dbReference>
<dbReference type="PANTHER" id="PTHR40448">
    <property type="entry name" value="TWO-COMPONENT SENSOR HISTIDINE KINASE"/>
    <property type="match status" value="1"/>
</dbReference>
<evidence type="ECO:0000256" key="3">
    <source>
        <dbReference type="ARBA" id="ARBA00022777"/>
    </source>
</evidence>
<keyword evidence="3" id="KW-0418">Kinase</keyword>
<feature type="transmembrane region" description="Helical" evidence="4">
    <location>
        <begin position="156"/>
        <end position="178"/>
    </location>
</feature>
<evidence type="ECO:0000259" key="5">
    <source>
        <dbReference type="SMART" id="SM00387"/>
    </source>
</evidence>
<keyword evidence="4" id="KW-0812">Transmembrane</keyword>
<comment type="caution">
    <text evidence="6">The sequence shown here is derived from an EMBL/GenBank/DDBJ whole genome shotgun (WGS) entry which is preliminary data.</text>
</comment>
<dbReference type="Proteomes" id="UP000465601">
    <property type="component" value="Unassembled WGS sequence"/>
</dbReference>
<dbReference type="OrthoDB" id="1634477at2"/>
<dbReference type="EMBL" id="WBZB01000017">
    <property type="protein sequence ID" value="KAB3530565.1"/>
    <property type="molecule type" value="Genomic_DNA"/>
</dbReference>
<keyword evidence="7" id="KW-1185">Reference proteome</keyword>
<gene>
    <name evidence="6" type="ORF">F8153_06870</name>
</gene>
<protein>
    <submittedName>
        <fullName evidence="6">GHKL domain-containing protein</fullName>
    </submittedName>
</protein>
<evidence type="ECO:0000256" key="4">
    <source>
        <dbReference type="SAM" id="Phobius"/>
    </source>
</evidence>
<feature type="domain" description="Histidine kinase/HSP90-like ATPase" evidence="5">
    <location>
        <begin position="328"/>
        <end position="438"/>
    </location>
</feature>
<keyword evidence="4" id="KW-1133">Transmembrane helix</keyword>
<evidence type="ECO:0000256" key="1">
    <source>
        <dbReference type="ARBA" id="ARBA00022553"/>
    </source>
</evidence>
<accession>A0A833HPB4</accession>
<feature type="transmembrane region" description="Helical" evidence="4">
    <location>
        <begin position="84"/>
        <end position="110"/>
    </location>
</feature>
<dbReference type="SUPFAM" id="SSF55874">
    <property type="entry name" value="ATPase domain of HSP90 chaperone/DNA topoisomerase II/histidine kinase"/>
    <property type="match status" value="1"/>
</dbReference>